<dbReference type="EMBL" id="WUBS01000005">
    <property type="protein sequence ID" value="NDL62678.1"/>
    <property type="molecule type" value="Genomic_DNA"/>
</dbReference>
<comment type="caution">
    <text evidence="2">The sequence shown here is derived from an EMBL/GenBank/DDBJ whole genome shotgun (WGS) entry which is preliminary data.</text>
</comment>
<evidence type="ECO:0000313" key="3">
    <source>
        <dbReference type="Proteomes" id="UP000461443"/>
    </source>
</evidence>
<evidence type="ECO:0008006" key="4">
    <source>
        <dbReference type="Google" id="ProtNLM"/>
    </source>
</evidence>
<feature type="region of interest" description="Disordered" evidence="1">
    <location>
        <begin position="1"/>
        <end position="20"/>
    </location>
</feature>
<keyword evidence="3" id="KW-1185">Reference proteome</keyword>
<protein>
    <recommendedName>
        <fullName evidence="4">Single-stranded DNA-binding protein</fullName>
    </recommendedName>
</protein>
<reference evidence="2 3" key="2">
    <citation type="submission" date="2020-02" db="EMBL/GenBank/DDBJ databases">
        <title>The new genus of Enterobacteriales.</title>
        <authorList>
            <person name="Kim I.S."/>
        </authorList>
    </citation>
    <scope>NUCLEOTIDE SEQUENCE [LARGE SCALE GENOMIC DNA]</scope>
    <source>
        <strain evidence="2 3">SAP-6</strain>
    </source>
</reference>
<evidence type="ECO:0000256" key="1">
    <source>
        <dbReference type="SAM" id="MobiDB-lite"/>
    </source>
</evidence>
<proteinExistence type="predicted"/>
<evidence type="ECO:0000313" key="2">
    <source>
        <dbReference type="EMBL" id="NDL62678.1"/>
    </source>
</evidence>
<dbReference type="AlphaFoldDB" id="A0A845SJ70"/>
<dbReference type="Proteomes" id="UP000461443">
    <property type="component" value="Unassembled WGS sequence"/>
</dbReference>
<sequence length="99" mass="10728">MNSSNQQSTETSTKPITTTLSGVITKSPSRIKGNTGRPMVKATILAESDKRSSYPLTVVGFDIMALELMAHLRGERLTITGRMEWNGGYSIVADQIIAV</sequence>
<dbReference type="RefSeq" id="WP_162365412.1">
    <property type="nucleotide sequence ID" value="NZ_WUBS01000005.1"/>
</dbReference>
<gene>
    <name evidence="2" type="ORF">GRH90_07920</name>
</gene>
<reference evidence="2 3" key="1">
    <citation type="submission" date="2019-12" db="EMBL/GenBank/DDBJ databases">
        <authorList>
            <person name="Lee S.D."/>
        </authorList>
    </citation>
    <scope>NUCLEOTIDE SEQUENCE [LARGE SCALE GENOMIC DNA]</scope>
    <source>
        <strain evidence="2 3">SAP-6</strain>
    </source>
</reference>
<organism evidence="2 3">
    <name type="scientific">Acerihabitans arboris</name>
    <dbReference type="NCBI Taxonomy" id="2691583"/>
    <lineage>
        <taxon>Bacteria</taxon>
        <taxon>Pseudomonadati</taxon>
        <taxon>Pseudomonadota</taxon>
        <taxon>Gammaproteobacteria</taxon>
        <taxon>Enterobacterales</taxon>
        <taxon>Pectobacteriaceae</taxon>
        <taxon>Acerihabitans</taxon>
    </lineage>
</organism>
<accession>A0A845SJ70</accession>
<name>A0A845SJ70_9GAMM</name>